<accession>A0A2N5VXV6</accession>
<feature type="region of interest" description="Disordered" evidence="1">
    <location>
        <begin position="21"/>
        <end position="65"/>
    </location>
</feature>
<dbReference type="AlphaFoldDB" id="A0A2N5VXV6"/>
<evidence type="ECO:0000313" key="6">
    <source>
        <dbReference type="Proteomes" id="UP000235392"/>
    </source>
</evidence>
<dbReference type="PANTHER" id="PTHR45125:SF3">
    <property type="entry name" value="NO-APICAL-MERISTEM-ASSOCIATED CARBOXY-TERMINAL DOMAIN PROTEIN"/>
    <property type="match status" value="1"/>
</dbReference>
<feature type="compositionally biased region" description="Basic and acidic residues" evidence="1">
    <location>
        <begin position="28"/>
        <end position="56"/>
    </location>
</feature>
<dbReference type="InterPro" id="IPR029466">
    <property type="entry name" value="NAM-associated_C"/>
</dbReference>
<dbReference type="Proteomes" id="UP000235392">
    <property type="component" value="Unassembled WGS sequence"/>
</dbReference>
<comment type="caution">
    <text evidence="4">The sequence shown here is derived from an EMBL/GenBank/DDBJ whole genome shotgun (WGS) entry which is preliminary data.</text>
</comment>
<dbReference type="Proteomes" id="UP000235388">
    <property type="component" value="Unassembled WGS sequence"/>
</dbReference>
<dbReference type="Pfam" id="PF14303">
    <property type="entry name" value="NAM-associated"/>
    <property type="match status" value="1"/>
</dbReference>
<gene>
    <name evidence="4" type="ORF">PCANC_05701</name>
    <name evidence="3" type="ORF">PCASD_09055</name>
</gene>
<evidence type="ECO:0000313" key="5">
    <source>
        <dbReference type="Proteomes" id="UP000235388"/>
    </source>
</evidence>
<feature type="compositionally biased region" description="Low complexity" evidence="1">
    <location>
        <begin position="228"/>
        <end position="241"/>
    </location>
</feature>
<feature type="region of interest" description="Disordered" evidence="1">
    <location>
        <begin position="218"/>
        <end position="246"/>
    </location>
</feature>
<dbReference type="EMBL" id="PGCI01000140">
    <property type="protein sequence ID" value="PLW37585.1"/>
    <property type="molecule type" value="Genomic_DNA"/>
</dbReference>
<organism evidence="4 5">
    <name type="scientific">Puccinia coronata f. sp. avenae</name>
    <dbReference type="NCBI Taxonomy" id="200324"/>
    <lineage>
        <taxon>Eukaryota</taxon>
        <taxon>Fungi</taxon>
        <taxon>Dikarya</taxon>
        <taxon>Basidiomycota</taxon>
        <taxon>Pucciniomycotina</taxon>
        <taxon>Pucciniomycetes</taxon>
        <taxon>Pucciniales</taxon>
        <taxon>Pucciniaceae</taxon>
        <taxon>Puccinia</taxon>
    </lineage>
</organism>
<sequence>MPPVPVDPLLLDISEEANAEGKIFTSKDMTKKSSHYLEPKLKEEDNIKDKSEEETKSSQSQNYSAEEDVQICRSWLDITQDPLNSTNQAADKFWSCIAKHFTGAMNNTTRTVVSIKSRWQTLQHAINKFCGCVHQINLSNQSGTNAKDQLSAAFKLYAATNPKPFNYLQCYNILSPAPKWVKHCSKLDKKKTKPPKNRNIIDVDSSLLEPQSLLPSSDIIDGSTSDASTIQSNQTNQQSNQPMGNKVAKEIAQKVAQDKKWKDDIVVIQRDLVKQAELQNSILN</sequence>
<evidence type="ECO:0000313" key="3">
    <source>
        <dbReference type="EMBL" id="PLW37585.1"/>
    </source>
</evidence>
<dbReference type="STRING" id="200324.A0A2N5VXV6"/>
<proteinExistence type="predicted"/>
<evidence type="ECO:0000313" key="4">
    <source>
        <dbReference type="EMBL" id="PLW54828.1"/>
    </source>
</evidence>
<protein>
    <recommendedName>
        <fullName evidence="2">No apical meristem-associated C-terminal domain-containing protein</fullName>
    </recommendedName>
</protein>
<name>A0A2N5VXV6_9BASI</name>
<dbReference type="PANTHER" id="PTHR45125">
    <property type="entry name" value="F21J9.4-RELATED"/>
    <property type="match status" value="1"/>
</dbReference>
<dbReference type="OrthoDB" id="7763131at2759"/>
<feature type="domain" description="No apical meristem-associated C-terminal" evidence="2">
    <location>
        <begin position="163"/>
        <end position="280"/>
    </location>
</feature>
<evidence type="ECO:0000259" key="2">
    <source>
        <dbReference type="Pfam" id="PF14303"/>
    </source>
</evidence>
<evidence type="ECO:0000256" key="1">
    <source>
        <dbReference type="SAM" id="MobiDB-lite"/>
    </source>
</evidence>
<reference evidence="5 6" key="1">
    <citation type="submission" date="2017-11" db="EMBL/GenBank/DDBJ databases">
        <title>De novo assembly and phasing of dikaryotic genomes from two isolates of Puccinia coronata f. sp. avenae, the causal agent of oat crown rust.</title>
        <authorList>
            <person name="Miller M.E."/>
            <person name="Zhang Y."/>
            <person name="Omidvar V."/>
            <person name="Sperschneider J."/>
            <person name="Schwessinger B."/>
            <person name="Raley C."/>
            <person name="Palmer J.M."/>
            <person name="Garnica D."/>
            <person name="Upadhyaya N."/>
            <person name="Rathjen J."/>
            <person name="Taylor J.M."/>
            <person name="Park R.F."/>
            <person name="Dodds P.N."/>
            <person name="Hirsch C.D."/>
            <person name="Kianian S.F."/>
            <person name="Figueroa M."/>
        </authorList>
    </citation>
    <scope>NUCLEOTIDE SEQUENCE [LARGE SCALE GENOMIC DNA]</scope>
    <source>
        <strain evidence="4">12NC29</strain>
        <strain evidence="3">12SD80</strain>
    </source>
</reference>
<dbReference type="EMBL" id="PGCJ01000040">
    <property type="protein sequence ID" value="PLW54828.1"/>
    <property type="molecule type" value="Genomic_DNA"/>
</dbReference>
<keyword evidence="5" id="KW-1185">Reference proteome</keyword>